<feature type="coiled-coil region" evidence="1">
    <location>
        <begin position="100"/>
        <end position="134"/>
    </location>
</feature>
<protein>
    <submittedName>
        <fullName evidence="2">Uncharacterized protein</fullName>
    </submittedName>
</protein>
<feature type="non-terminal residue" evidence="2">
    <location>
        <position position="157"/>
    </location>
</feature>
<dbReference type="InterPro" id="IPR013083">
    <property type="entry name" value="Znf_RING/FYVE/PHD"/>
</dbReference>
<dbReference type="Gene3D" id="1.20.5.340">
    <property type="match status" value="1"/>
</dbReference>
<organism evidence="2 3">
    <name type="scientific">Brenthis ino</name>
    <name type="common">lesser marbled fritillary</name>
    <dbReference type="NCBI Taxonomy" id="405034"/>
    <lineage>
        <taxon>Eukaryota</taxon>
        <taxon>Metazoa</taxon>
        <taxon>Ecdysozoa</taxon>
        <taxon>Arthropoda</taxon>
        <taxon>Hexapoda</taxon>
        <taxon>Insecta</taxon>
        <taxon>Pterygota</taxon>
        <taxon>Neoptera</taxon>
        <taxon>Endopterygota</taxon>
        <taxon>Lepidoptera</taxon>
        <taxon>Glossata</taxon>
        <taxon>Ditrysia</taxon>
        <taxon>Papilionoidea</taxon>
        <taxon>Nymphalidae</taxon>
        <taxon>Heliconiinae</taxon>
        <taxon>Argynnini</taxon>
        <taxon>Brenthis</taxon>
    </lineage>
</organism>
<keyword evidence="3" id="KW-1185">Reference proteome</keyword>
<reference evidence="2" key="1">
    <citation type="submission" date="2021-12" db="EMBL/GenBank/DDBJ databases">
        <authorList>
            <person name="Martin H S."/>
        </authorList>
    </citation>
    <scope>NUCLEOTIDE SEQUENCE</scope>
</reference>
<evidence type="ECO:0000313" key="3">
    <source>
        <dbReference type="Proteomes" id="UP000838878"/>
    </source>
</evidence>
<gene>
    <name evidence="2" type="ORF">BINO364_LOCUS6442</name>
</gene>
<dbReference type="AlphaFoldDB" id="A0A8J9YBD2"/>
<evidence type="ECO:0000256" key="1">
    <source>
        <dbReference type="SAM" id="Coils"/>
    </source>
</evidence>
<evidence type="ECO:0000313" key="2">
    <source>
        <dbReference type="EMBL" id="CAH0720180.1"/>
    </source>
</evidence>
<dbReference type="Gene3D" id="3.30.40.10">
    <property type="entry name" value="Zinc/RING finger domain, C3HC4 (zinc finger)"/>
    <property type="match status" value="1"/>
</dbReference>
<proteinExistence type="predicted"/>
<dbReference type="OrthoDB" id="7351105at2759"/>
<dbReference type="Proteomes" id="UP000838878">
    <property type="component" value="Chromosome 14"/>
</dbReference>
<keyword evidence="1" id="KW-0175">Coiled coil</keyword>
<dbReference type="EMBL" id="OV170234">
    <property type="protein sequence ID" value="CAH0720180.1"/>
    <property type="molecule type" value="Genomic_DNA"/>
</dbReference>
<name>A0A8J9YBD2_9NEOP</name>
<accession>A0A8J9YBD2</accession>
<sequence length="157" mass="17733">MQCQMCKKVLSKNGSHFVCQGPCQGKFHRTCVKGLLADMKAGKNRLFCNNCEGCSTVDDSEGDEQETEGHGIEKILKDIRNKVSAIPSLQKQLNSITDSMSVLSEKYDTLMAEHEESKKKIRDLEKSIVNTNNKCVYLEKCNMALEQKVHEFRPSFP</sequence>